<dbReference type="InterPro" id="IPR001138">
    <property type="entry name" value="Zn2Cys6_DnaBD"/>
</dbReference>
<dbReference type="SMART" id="SM00066">
    <property type="entry name" value="GAL4"/>
    <property type="match status" value="1"/>
</dbReference>
<comment type="caution">
    <text evidence="9">The sequence shown here is derived from an EMBL/GenBank/DDBJ whole genome shotgun (WGS) entry which is preliminary data.</text>
</comment>
<protein>
    <recommendedName>
        <fullName evidence="8">Zn(2)-C6 fungal-type domain-containing protein</fullName>
    </recommendedName>
</protein>
<evidence type="ECO:0000256" key="6">
    <source>
        <dbReference type="ARBA" id="ARBA00023242"/>
    </source>
</evidence>
<dbReference type="PROSITE" id="PS00463">
    <property type="entry name" value="ZN2_CY6_FUNGAL_1"/>
    <property type="match status" value="1"/>
</dbReference>
<keyword evidence="6" id="KW-0539">Nucleus</keyword>
<dbReference type="PROSITE" id="PS50048">
    <property type="entry name" value="ZN2_CY6_FUNGAL_2"/>
    <property type="match status" value="1"/>
</dbReference>
<dbReference type="SMART" id="SM00906">
    <property type="entry name" value="Fungal_trans"/>
    <property type="match status" value="1"/>
</dbReference>
<dbReference type="SUPFAM" id="SSF57701">
    <property type="entry name" value="Zn2/Cys6 DNA-binding domain"/>
    <property type="match status" value="1"/>
</dbReference>
<feature type="region of interest" description="Disordered" evidence="7">
    <location>
        <begin position="69"/>
        <end position="96"/>
    </location>
</feature>
<evidence type="ECO:0000259" key="8">
    <source>
        <dbReference type="PROSITE" id="PS50048"/>
    </source>
</evidence>
<evidence type="ECO:0000256" key="1">
    <source>
        <dbReference type="ARBA" id="ARBA00022723"/>
    </source>
</evidence>
<dbReference type="PANTHER" id="PTHR47171:SF6">
    <property type="entry name" value="SPECIFIC TRANSCRIPTION FACTOR, PUTATIVE (AFU_ORTHOLOGUE AFUA_2G06130)-RELATED"/>
    <property type="match status" value="1"/>
</dbReference>
<keyword evidence="10" id="KW-1185">Reference proteome</keyword>
<dbReference type="InterPro" id="IPR007219">
    <property type="entry name" value="XnlR_reg_dom"/>
</dbReference>
<keyword evidence="1" id="KW-0479">Metal-binding</keyword>
<dbReference type="InterPro" id="IPR036864">
    <property type="entry name" value="Zn2-C6_fun-type_DNA-bd_sf"/>
</dbReference>
<name>A0ABR3GFU9_9PEZI</name>
<reference evidence="9 10" key="1">
    <citation type="submission" date="2024-02" db="EMBL/GenBank/DDBJ databases">
        <title>Discinaceae phylogenomics.</title>
        <authorList>
            <person name="Dirks A.C."/>
            <person name="James T.Y."/>
        </authorList>
    </citation>
    <scope>NUCLEOTIDE SEQUENCE [LARGE SCALE GENOMIC DNA]</scope>
    <source>
        <strain evidence="9 10">ACD0624</strain>
    </source>
</reference>
<dbReference type="PANTHER" id="PTHR47171">
    <property type="entry name" value="FARA-RELATED"/>
    <property type="match status" value="1"/>
</dbReference>
<sequence length="701" mass="77181">MTGGKAVQVVFAANNSAYRSRKRAHRACEQCKSRRKKCPPPFENHERCASCAQDGIHCSLALIDSGVTPPQWQAEESRDDGEDIDKSALSDKNPRFIGDLNPESVFLTATEDSVASDVATDRNEVGVWVSQSPEPLVRNKGLKRRFQDHETFSKPIMSPAADSGPGKHLTAYISSLSAYALPARSCVEVLLSLYLSSIHPLYPIVDEAICVLFKVPDKLPIVLLQSLLLVASRHPDAKSHLHLSTSSDPLKPQEFALRLETRIKALLYAEEERDRMVLIRVHALLSLGGGNEDASRHLALAIHHAHSLGLHIRNSKAEDLWWCLWTLDKSQAAMNGRPIFIRLEDVSIDRPTKTRDSSKGAAFRVMVKLAELLEGVIALYRPGSEKCWEHEFPDFSEYLQGEEVPEEGGQLVILNLFYYAISILSHRTRNPTSQVRGNSYARRLRAASDVIDLLNRNRISLPPTPIVPYAVSLALTTFYARVREGDGECIAEYKVCIDMLTYLGKWWWVAGAMAKLGARAMSSGGKRRAVEKECAAVLSSLKGTKEEGQSGHEGITRERADAHITAVSVPALSPSMIRRPLYSESESSVSPILRSAVNTPNGYNNTYGSIISAPSPLVSLPPSVSHPFTNFPELDDATFTGVDMFLLDQFSNPSNPLDFGSLDFDSCLFNGEAVEGVGFGMVTPGVWNNHFGGSNQNNGWS</sequence>
<evidence type="ECO:0000256" key="4">
    <source>
        <dbReference type="ARBA" id="ARBA00023125"/>
    </source>
</evidence>
<accession>A0ABR3GFU9</accession>
<evidence type="ECO:0000256" key="5">
    <source>
        <dbReference type="ARBA" id="ARBA00023163"/>
    </source>
</evidence>
<feature type="compositionally biased region" description="Basic and acidic residues" evidence="7">
    <location>
        <begin position="84"/>
        <end position="94"/>
    </location>
</feature>
<gene>
    <name evidence="9" type="ORF">Q9L58_006339</name>
</gene>
<dbReference type="InterPro" id="IPR052073">
    <property type="entry name" value="Amide_Lactam_Regulators"/>
</dbReference>
<evidence type="ECO:0000313" key="9">
    <source>
        <dbReference type="EMBL" id="KAL0634743.1"/>
    </source>
</evidence>
<keyword evidence="3" id="KW-0805">Transcription regulation</keyword>
<feature type="domain" description="Zn(2)-C6 fungal-type" evidence="8">
    <location>
        <begin position="27"/>
        <end position="60"/>
    </location>
</feature>
<keyword evidence="4" id="KW-0238">DNA-binding</keyword>
<evidence type="ECO:0000256" key="3">
    <source>
        <dbReference type="ARBA" id="ARBA00023015"/>
    </source>
</evidence>
<keyword evidence="2" id="KW-0862">Zinc</keyword>
<keyword evidence="5" id="KW-0804">Transcription</keyword>
<dbReference type="EMBL" id="JBBBZM010000086">
    <property type="protein sequence ID" value="KAL0634743.1"/>
    <property type="molecule type" value="Genomic_DNA"/>
</dbReference>
<organism evidence="9 10">
    <name type="scientific">Discina gigas</name>
    <dbReference type="NCBI Taxonomy" id="1032678"/>
    <lineage>
        <taxon>Eukaryota</taxon>
        <taxon>Fungi</taxon>
        <taxon>Dikarya</taxon>
        <taxon>Ascomycota</taxon>
        <taxon>Pezizomycotina</taxon>
        <taxon>Pezizomycetes</taxon>
        <taxon>Pezizales</taxon>
        <taxon>Discinaceae</taxon>
        <taxon>Discina</taxon>
    </lineage>
</organism>
<dbReference type="CDD" id="cd12148">
    <property type="entry name" value="fungal_TF_MHR"/>
    <property type="match status" value="1"/>
</dbReference>
<evidence type="ECO:0000256" key="2">
    <source>
        <dbReference type="ARBA" id="ARBA00022833"/>
    </source>
</evidence>
<dbReference type="Proteomes" id="UP001447188">
    <property type="component" value="Unassembled WGS sequence"/>
</dbReference>
<proteinExistence type="predicted"/>
<evidence type="ECO:0000256" key="7">
    <source>
        <dbReference type="SAM" id="MobiDB-lite"/>
    </source>
</evidence>
<evidence type="ECO:0000313" key="10">
    <source>
        <dbReference type="Proteomes" id="UP001447188"/>
    </source>
</evidence>
<dbReference type="CDD" id="cd00067">
    <property type="entry name" value="GAL4"/>
    <property type="match status" value="1"/>
</dbReference>